<name>A0A3F3GUS8_9LACO</name>
<evidence type="ECO:0000313" key="3">
    <source>
        <dbReference type="EMBL" id="GAP03105.1"/>
    </source>
</evidence>
<dbReference type="Proteomes" id="UP000061227">
    <property type="component" value="Unassembled WGS sequence"/>
</dbReference>
<keyword evidence="1" id="KW-0812">Transmembrane</keyword>
<sequence length="338" mass="37935">MLTPLAYFLIVMILVAAGAVVLDQRNFIFGSLLIFSMILGVLAAYLKLTGYVIDQHWTALALALLAFPVVALLAIIVWLVHNTNIISHREGKSFTAKLSLFLALTLGLDFYLLFLVGNVHGAYARFAYISGLGVYNTFLLLFISYLLYSFVYQIWPTPKKADYIIVLGSYIHNGRVTPLLQSRVDKALAYYRAAAADHRPKLVVSGGQGADESTSEANAMKEYLLSVGVPDQDIIVEDQSRNTFENFMFSKEKILQDWQGQNGQQPVILFATSNYHVMRASLYSKRIGFRARGIGAPTSFYFLPTALIREYVGILSYYRIIAFMLFVFEAFLAYLLAF</sequence>
<dbReference type="GO" id="GO:0000270">
    <property type="term" value="P:peptidoglycan metabolic process"/>
    <property type="evidence" value="ECO:0007669"/>
    <property type="project" value="TreeGrafter"/>
</dbReference>
<dbReference type="GO" id="GO:0005886">
    <property type="term" value="C:plasma membrane"/>
    <property type="evidence" value="ECO:0007669"/>
    <property type="project" value="TreeGrafter"/>
</dbReference>
<dbReference type="Gene3D" id="3.40.50.620">
    <property type="entry name" value="HUPs"/>
    <property type="match status" value="1"/>
</dbReference>
<dbReference type="PANTHER" id="PTHR30336">
    <property type="entry name" value="INNER MEMBRANE PROTEIN, PROBABLE PERMEASE"/>
    <property type="match status" value="1"/>
</dbReference>
<feature type="transmembrane region" description="Helical" evidence="1">
    <location>
        <begin position="317"/>
        <end position="337"/>
    </location>
</feature>
<dbReference type="GO" id="GO:0043164">
    <property type="term" value="P:Gram-negative-bacterium-type cell wall biogenesis"/>
    <property type="evidence" value="ECO:0007669"/>
    <property type="project" value="TreeGrafter"/>
</dbReference>
<evidence type="ECO:0000259" key="2">
    <source>
        <dbReference type="Pfam" id="PF02698"/>
    </source>
</evidence>
<keyword evidence="1" id="KW-1133">Transmembrane helix</keyword>
<dbReference type="CDD" id="cd06259">
    <property type="entry name" value="YdcF-like"/>
    <property type="match status" value="1"/>
</dbReference>
<protein>
    <recommendedName>
        <fullName evidence="2">DUF218 domain-containing protein</fullName>
    </recommendedName>
</protein>
<dbReference type="EMBL" id="DF968066">
    <property type="protein sequence ID" value="GAP03105.1"/>
    <property type="molecule type" value="Genomic_DNA"/>
</dbReference>
<feature type="transmembrane region" description="Helical" evidence="1">
    <location>
        <begin position="58"/>
        <end position="80"/>
    </location>
</feature>
<keyword evidence="4" id="KW-1185">Reference proteome</keyword>
<feature type="transmembrane region" description="Helical" evidence="1">
    <location>
        <begin position="100"/>
        <end position="120"/>
    </location>
</feature>
<dbReference type="InterPro" id="IPR003848">
    <property type="entry name" value="DUF218"/>
</dbReference>
<dbReference type="AlphaFoldDB" id="A0A3F3GUS8"/>
<dbReference type="OrthoDB" id="9782395at2"/>
<dbReference type="InterPro" id="IPR014729">
    <property type="entry name" value="Rossmann-like_a/b/a_fold"/>
</dbReference>
<feature type="transmembrane region" description="Helical" evidence="1">
    <location>
        <begin position="27"/>
        <end position="46"/>
    </location>
</feature>
<proteinExistence type="predicted"/>
<evidence type="ECO:0000256" key="1">
    <source>
        <dbReference type="SAM" id="Phobius"/>
    </source>
</evidence>
<keyword evidence="1" id="KW-0472">Membrane</keyword>
<gene>
    <name evidence="3" type="ORF">FPFC_040980</name>
</gene>
<organism evidence="3 4">
    <name type="scientific">Fructobacillus pseudoficulneus</name>
    <dbReference type="NCBI Taxonomy" id="220714"/>
    <lineage>
        <taxon>Bacteria</taxon>
        <taxon>Bacillati</taxon>
        <taxon>Bacillota</taxon>
        <taxon>Bacilli</taxon>
        <taxon>Lactobacillales</taxon>
        <taxon>Lactobacillaceae</taxon>
        <taxon>Fructobacillus</taxon>
    </lineage>
</organism>
<accession>A0A3F3GUS8</accession>
<dbReference type="PANTHER" id="PTHR30336:SF4">
    <property type="entry name" value="ENVELOPE BIOGENESIS FACTOR ELYC"/>
    <property type="match status" value="1"/>
</dbReference>
<reference evidence="3 4" key="1">
    <citation type="journal article" date="2015" name="BMC Genomics">
        <title>Comparative genomics of Fructobacillus spp. and Leuconostoc spp. reveals niche-specific evolution of Fructobacillus spp.</title>
        <authorList>
            <person name="Endo A."/>
            <person name="Tanizawa Y."/>
            <person name="Tanaka N."/>
            <person name="Maeno S."/>
            <person name="Kumar H."/>
            <person name="Shiwa Y."/>
            <person name="Okada S."/>
            <person name="Yoshikawa H."/>
            <person name="Dicks L."/>
            <person name="Nakagawa J."/>
            <person name="Arita M."/>
        </authorList>
    </citation>
    <scope>NUCLEOTIDE SEQUENCE [LARGE SCALE GENOMIC DNA]</scope>
    <source>
        <strain evidence="3 4">DSM 15468</strain>
    </source>
</reference>
<feature type="transmembrane region" description="Helical" evidence="1">
    <location>
        <begin position="126"/>
        <end position="151"/>
    </location>
</feature>
<dbReference type="STRING" id="220714.SAMN05660469_0848"/>
<dbReference type="InterPro" id="IPR051599">
    <property type="entry name" value="Cell_Envelope_Assoc"/>
</dbReference>
<dbReference type="RefSeq" id="WP_059378419.1">
    <property type="nucleotide sequence ID" value="NZ_DF968066.1"/>
</dbReference>
<dbReference type="Pfam" id="PF02698">
    <property type="entry name" value="DUF218"/>
    <property type="match status" value="1"/>
</dbReference>
<evidence type="ECO:0000313" key="4">
    <source>
        <dbReference type="Proteomes" id="UP000061227"/>
    </source>
</evidence>
<feature type="transmembrane region" description="Helical" evidence="1">
    <location>
        <begin position="6"/>
        <end position="22"/>
    </location>
</feature>
<feature type="domain" description="DUF218" evidence="2">
    <location>
        <begin position="162"/>
        <end position="313"/>
    </location>
</feature>